<proteinExistence type="predicted"/>
<dbReference type="InterPro" id="IPR000326">
    <property type="entry name" value="PAP2/HPO"/>
</dbReference>
<dbReference type="EMBL" id="JAGKTC010000003">
    <property type="protein sequence ID" value="MBP3985642.1"/>
    <property type="molecule type" value="Genomic_DNA"/>
</dbReference>
<comment type="caution">
    <text evidence="12">The sequence shown here is derived from an EMBL/GenBank/DDBJ whole genome shotgun (WGS) entry which is preliminary data.</text>
</comment>
<evidence type="ECO:0000256" key="3">
    <source>
        <dbReference type="ARBA" id="ARBA00022475"/>
    </source>
</evidence>
<sequence length="247" mass="27437">MSNESTEARLPSDPASAAQAVREEARFGIAFLRRRWRRLLLVFVGLLLPLWAFGELADEVHEAEAFPFDEPILRFAHELAHDGFDRVFLLFSQLGYHYGVVPFDVVLVLALALRRRLREGLFAGLAIVGSALLNLTTKQIFARARPSLWESIAPESTYSFPSGHAMGSMTVAAVLVLLAWHTRWRVWVAVPALAFVAMVGLSRVYLGVHYPSDILAGWAAALAWTVAAYALVFSRLRPWRAGIPRAG</sequence>
<keyword evidence="7 10" id="KW-0472">Membrane</keyword>
<evidence type="ECO:0000313" key="12">
    <source>
        <dbReference type="EMBL" id="MBP3985642.1"/>
    </source>
</evidence>
<evidence type="ECO:0000256" key="1">
    <source>
        <dbReference type="ARBA" id="ARBA00004651"/>
    </source>
</evidence>
<reference evidence="12" key="1">
    <citation type="journal article" date="2016" name="Int. J. Syst. Evol. Microbiol.">
        <title>Pseudoxanthomonas helianthi sp. nov., isolated from roots of Jerusalem artichoke (Helianthus tuberosus).</title>
        <authorList>
            <person name="Kittiwongwattana C."/>
            <person name="Thawai C."/>
        </authorList>
    </citation>
    <scope>NUCLEOTIDE SEQUENCE</scope>
    <source>
        <strain evidence="12">110414</strain>
    </source>
</reference>
<evidence type="ECO:0000256" key="4">
    <source>
        <dbReference type="ARBA" id="ARBA00022692"/>
    </source>
</evidence>
<dbReference type="GO" id="GO:0050380">
    <property type="term" value="F:undecaprenyl-diphosphatase activity"/>
    <property type="evidence" value="ECO:0007669"/>
    <property type="project" value="UniProtKB-EC"/>
</dbReference>
<dbReference type="PANTHER" id="PTHR14969">
    <property type="entry name" value="SPHINGOSINE-1-PHOSPHATE PHOSPHOHYDROLASE"/>
    <property type="match status" value="1"/>
</dbReference>
<dbReference type="Gene3D" id="1.20.144.10">
    <property type="entry name" value="Phosphatidic acid phosphatase type 2/haloperoxidase"/>
    <property type="match status" value="1"/>
</dbReference>
<keyword evidence="5" id="KW-0378">Hydrolase</keyword>
<dbReference type="GO" id="GO:0005886">
    <property type="term" value="C:plasma membrane"/>
    <property type="evidence" value="ECO:0007669"/>
    <property type="project" value="UniProtKB-SubCell"/>
</dbReference>
<evidence type="ECO:0000256" key="6">
    <source>
        <dbReference type="ARBA" id="ARBA00022989"/>
    </source>
</evidence>
<keyword evidence="13" id="KW-1185">Reference proteome</keyword>
<evidence type="ECO:0000256" key="9">
    <source>
        <dbReference type="ARBA" id="ARBA00047594"/>
    </source>
</evidence>
<reference evidence="12" key="2">
    <citation type="submission" date="2021-03" db="EMBL/GenBank/DDBJ databases">
        <authorList>
            <person name="Cao W."/>
        </authorList>
    </citation>
    <scope>NUCLEOTIDE SEQUENCE</scope>
    <source>
        <strain evidence="12">110414</strain>
    </source>
</reference>
<name>A0A940X610_9GAMM</name>
<dbReference type="CDD" id="cd03392">
    <property type="entry name" value="PAP2_like_2"/>
    <property type="match status" value="1"/>
</dbReference>
<dbReference type="SMART" id="SM00014">
    <property type="entry name" value="acidPPc"/>
    <property type="match status" value="1"/>
</dbReference>
<dbReference type="Pfam" id="PF01569">
    <property type="entry name" value="PAP2"/>
    <property type="match status" value="1"/>
</dbReference>
<dbReference type="Proteomes" id="UP000673447">
    <property type="component" value="Unassembled WGS sequence"/>
</dbReference>
<dbReference type="InterPro" id="IPR036938">
    <property type="entry name" value="PAP2/HPO_sf"/>
</dbReference>
<feature type="domain" description="Phosphatidic acid phosphatase type 2/haloperoxidase" evidence="11">
    <location>
        <begin position="120"/>
        <end position="229"/>
    </location>
</feature>
<feature type="transmembrane region" description="Helical" evidence="10">
    <location>
        <begin position="187"/>
        <end position="208"/>
    </location>
</feature>
<comment type="catalytic activity">
    <reaction evidence="9">
        <text>di-trans,octa-cis-undecaprenyl diphosphate + H2O = di-trans,octa-cis-undecaprenyl phosphate + phosphate + H(+)</text>
        <dbReference type="Rhea" id="RHEA:28094"/>
        <dbReference type="ChEBI" id="CHEBI:15377"/>
        <dbReference type="ChEBI" id="CHEBI:15378"/>
        <dbReference type="ChEBI" id="CHEBI:43474"/>
        <dbReference type="ChEBI" id="CHEBI:58405"/>
        <dbReference type="ChEBI" id="CHEBI:60392"/>
        <dbReference type="EC" id="3.6.1.27"/>
    </reaction>
</comment>
<keyword evidence="3" id="KW-1003">Cell membrane</keyword>
<evidence type="ECO:0000256" key="2">
    <source>
        <dbReference type="ARBA" id="ARBA00012374"/>
    </source>
</evidence>
<keyword evidence="6 10" id="KW-1133">Transmembrane helix</keyword>
<evidence type="ECO:0000256" key="5">
    <source>
        <dbReference type="ARBA" id="ARBA00022801"/>
    </source>
</evidence>
<gene>
    <name evidence="12" type="ORF">J5837_14615</name>
</gene>
<dbReference type="EC" id="3.6.1.27" evidence="2"/>
<evidence type="ECO:0000313" key="13">
    <source>
        <dbReference type="Proteomes" id="UP000673447"/>
    </source>
</evidence>
<organism evidence="12 13">
    <name type="scientific">Pseudoxanthomonas helianthi</name>
    <dbReference type="NCBI Taxonomy" id="1453541"/>
    <lineage>
        <taxon>Bacteria</taxon>
        <taxon>Pseudomonadati</taxon>
        <taxon>Pseudomonadota</taxon>
        <taxon>Gammaproteobacteria</taxon>
        <taxon>Lysobacterales</taxon>
        <taxon>Lysobacteraceae</taxon>
        <taxon>Pseudoxanthomonas</taxon>
    </lineage>
</organism>
<keyword evidence="4 10" id="KW-0812">Transmembrane</keyword>
<dbReference type="SUPFAM" id="SSF48317">
    <property type="entry name" value="Acid phosphatase/Vanadium-dependent haloperoxidase"/>
    <property type="match status" value="1"/>
</dbReference>
<feature type="transmembrane region" description="Helical" evidence="10">
    <location>
        <begin position="161"/>
        <end position="180"/>
    </location>
</feature>
<comment type="subcellular location">
    <subcellularLocation>
        <location evidence="1">Cell membrane</location>
        <topology evidence="1">Multi-pass membrane protein</topology>
    </subcellularLocation>
</comment>
<feature type="transmembrane region" description="Helical" evidence="10">
    <location>
        <begin position="95"/>
        <end position="113"/>
    </location>
</feature>
<dbReference type="AlphaFoldDB" id="A0A940X610"/>
<feature type="transmembrane region" description="Helical" evidence="10">
    <location>
        <begin position="214"/>
        <end position="233"/>
    </location>
</feature>
<evidence type="ECO:0000256" key="10">
    <source>
        <dbReference type="SAM" id="Phobius"/>
    </source>
</evidence>
<evidence type="ECO:0000259" key="11">
    <source>
        <dbReference type="SMART" id="SM00014"/>
    </source>
</evidence>
<evidence type="ECO:0000256" key="8">
    <source>
        <dbReference type="ARBA" id="ARBA00032707"/>
    </source>
</evidence>
<feature type="transmembrane region" description="Helical" evidence="10">
    <location>
        <begin position="120"/>
        <end position="141"/>
    </location>
</feature>
<feature type="transmembrane region" description="Helical" evidence="10">
    <location>
        <begin position="36"/>
        <end position="54"/>
    </location>
</feature>
<protein>
    <recommendedName>
        <fullName evidence="2">undecaprenyl-diphosphate phosphatase</fullName>
        <ecNumber evidence="2">3.6.1.27</ecNumber>
    </recommendedName>
    <alternativeName>
        <fullName evidence="8">Undecaprenyl pyrophosphate phosphatase</fullName>
    </alternativeName>
</protein>
<dbReference type="PANTHER" id="PTHR14969:SF62">
    <property type="entry name" value="DECAPRENYLPHOSPHORYL-5-PHOSPHORIBOSE PHOSPHATASE RV3807C-RELATED"/>
    <property type="match status" value="1"/>
</dbReference>
<accession>A0A940X610</accession>
<dbReference type="RefSeq" id="WP_210537490.1">
    <property type="nucleotide sequence ID" value="NZ_JAGKTC010000003.1"/>
</dbReference>
<evidence type="ECO:0000256" key="7">
    <source>
        <dbReference type="ARBA" id="ARBA00023136"/>
    </source>
</evidence>